<keyword evidence="1" id="KW-0472">Membrane</keyword>
<dbReference type="InterPro" id="IPR046487">
    <property type="entry name" value="DUF6580"/>
</dbReference>
<evidence type="ECO:0000313" key="3">
    <source>
        <dbReference type="Proteomes" id="UP000268007"/>
    </source>
</evidence>
<dbReference type="Pfam" id="PF20221">
    <property type="entry name" value="DUF6580"/>
    <property type="match status" value="1"/>
</dbReference>
<dbReference type="AlphaFoldDB" id="A0A495J7D6"/>
<keyword evidence="1" id="KW-1133">Transmembrane helix</keyword>
<feature type="transmembrane region" description="Helical" evidence="1">
    <location>
        <begin position="57"/>
        <end position="75"/>
    </location>
</feature>
<gene>
    <name evidence="2" type="ORF">BDD43_5050</name>
</gene>
<feature type="transmembrane region" description="Helical" evidence="1">
    <location>
        <begin position="32"/>
        <end position="50"/>
    </location>
</feature>
<protein>
    <submittedName>
        <fullName evidence="2">Uncharacterized protein</fullName>
    </submittedName>
</protein>
<organism evidence="2 3">
    <name type="scientific">Mucilaginibacter gracilis</name>
    <dbReference type="NCBI Taxonomy" id="423350"/>
    <lineage>
        <taxon>Bacteria</taxon>
        <taxon>Pseudomonadati</taxon>
        <taxon>Bacteroidota</taxon>
        <taxon>Sphingobacteriia</taxon>
        <taxon>Sphingobacteriales</taxon>
        <taxon>Sphingobacteriaceae</taxon>
        <taxon>Mucilaginibacter</taxon>
    </lineage>
</organism>
<evidence type="ECO:0000313" key="2">
    <source>
        <dbReference type="EMBL" id="RKR84797.1"/>
    </source>
</evidence>
<comment type="caution">
    <text evidence="2">The sequence shown here is derived from an EMBL/GenBank/DDBJ whole genome shotgun (WGS) entry which is preliminary data.</text>
</comment>
<evidence type="ECO:0000256" key="1">
    <source>
        <dbReference type="SAM" id="Phobius"/>
    </source>
</evidence>
<keyword evidence="3" id="KW-1185">Reference proteome</keyword>
<feature type="transmembrane region" description="Helical" evidence="1">
    <location>
        <begin position="108"/>
        <end position="126"/>
    </location>
</feature>
<dbReference type="Proteomes" id="UP000268007">
    <property type="component" value="Unassembled WGS sequence"/>
</dbReference>
<dbReference type="OrthoDB" id="9806699at2"/>
<feature type="transmembrane region" description="Helical" evidence="1">
    <location>
        <begin position="87"/>
        <end position="103"/>
    </location>
</feature>
<accession>A0A495J7D6</accession>
<proteinExistence type="predicted"/>
<dbReference type="EMBL" id="RBKU01000001">
    <property type="protein sequence ID" value="RKR84797.1"/>
    <property type="molecule type" value="Genomic_DNA"/>
</dbReference>
<keyword evidence="1" id="KW-0812">Transmembrane</keyword>
<reference evidence="2 3" key="1">
    <citation type="submission" date="2018-10" db="EMBL/GenBank/DDBJ databases">
        <title>Genomic Encyclopedia of Archaeal and Bacterial Type Strains, Phase II (KMG-II): from individual species to whole genera.</title>
        <authorList>
            <person name="Goeker M."/>
        </authorList>
    </citation>
    <scope>NUCLEOTIDE SEQUENCE [LARGE SCALE GENOMIC DNA]</scope>
    <source>
        <strain evidence="2 3">DSM 18602</strain>
    </source>
</reference>
<sequence>MTLQKTNTRTIVLILMIVVAMAFRLLSYKFQVLSNFTPVGAIALFGGAYFADKWKAYAVVLLALFLSNIAINYLYTSKILLWTSSSVWMYLTFAIMVFVGSLIKKANFLNVLLASIAGICIHWLIMDLPFLYGTMYPHTLAGYGQSLLAAIPFERNMVYGDAVFGTLLFGGFELAKRKYSALAYQPNNNGALRAA</sequence>
<feature type="transmembrane region" description="Helical" evidence="1">
    <location>
        <begin position="7"/>
        <end position="26"/>
    </location>
</feature>
<dbReference type="RefSeq" id="WP_121200663.1">
    <property type="nucleotide sequence ID" value="NZ_RBKU01000001.1"/>
</dbReference>
<feature type="transmembrane region" description="Helical" evidence="1">
    <location>
        <begin position="157"/>
        <end position="175"/>
    </location>
</feature>
<name>A0A495J7D6_9SPHI</name>